<proteinExistence type="predicted"/>
<reference evidence="1" key="1">
    <citation type="submission" date="2021-08" db="EMBL/GenBank/DDBJ databases">
        <title>The first chromosome-level gecko genome reveals the dynamic sex chromosomes of Neotropical dwarf geckos (Sphaerodactylidae: Sphaerodactylus).</title>
        <authorList>
            <person name="Pinto B.J."/>
            <person name="Keating S.E."/>
            <person name="Gamble T."/>
        </authorList>
    </citation>
    <scope>NUCLEOTIDE SEQUENCE</scope>
    <source>
        <strain evidence="1">TG3544</strain>
    </source>
</reference>
<name>A0ACB8E751_9SAUR</name>
<organism evidence="1 2">
    <name type="scientific">Sphaerodactylus townsendi</name>
    <dbReference type="NCBI Taxonomy" id="933632"/>
    <lineage>
        <taxon>Eukaryota</taxon>
        <taxon>Metazoa</taxon>
        <taxon>Chordata</taxon>
        <taxon>Craniata</taxon>
        <taxon>Vertebrata</taxon>
        <taxon>Euteleostomi</taxon>
        <taxon>Lepidosauria</taxon>
        <taxon>Squamata</taxon>
        <taxon>Bifurcata</taxon>
        <taxon>Gekkota</taxon>
        <taxon>Sphaerodactylidae</taxon>
        <taxon>Sphaerodactylus</taxon>
    </lineage>
</organism>
<sequence length="166" mass="19078">MESLAVILGKISTNQEVMYAEQRKCNGIEESKEETGAILALQKFQKEMKEDLAAEINSSQLEIKCVLQEIKEAWMEMELRLNTQANLVTLMKEVCHKLSSIKVLQNMPESHWNCVAEDGEQQAFQYLDEKVGSIHKWEYNGVSKEDYNNVDIEGKSLFELSKLMIE</sequence>
<evidence type="ECO:0000313" key="2">
    <source>
        <dbReference type="Proteomes" id="UP000827872"/>
    </source>
</evidence>
<accession>A0ACB8E751</accession>
<protein>
    <submittedName>
        <fullName evidence="1">Uncharacterized protein</fullName>
    </submittedName>
</protein>
<dbReference type="EMBL" id="CM037623">
    <property type="protein sequence ID" value="KAH7988239.1"/>
    <property type="molecule type" value="Genomic_DNA"/>
</dbReference>
<dbReference type="Proteomes" id="UP000827872">
    <property type="component" value="Linkage Group LG10"/>
</dbReference>
<comment type="caution">
    <text evidence="1">The sequence shown here is derived from an EMBL/GenBank/DDBJ whole genome shotgun (WGS) entry which is preliminary data.</text>
</comment>
<gene>
    <name evidence="1" type="ORF">K3G42_011373</name>
</gene>
<evidence type="ECO:0000313" key="1">
    <source>
        <dbReference type="EMBL" id="KAH7988239.1"/>
    </source>
</evidence>
<keyword evidence="2" id="KW-1185">Reference proteome</keyword>